<protein>
    <submittedName>
        <fullName evidence="3">Outer membrane protein W</fullName>
    </submittedName>
</protein>
<gene>
    <name evidence="3" type="primary">ompW</name>
    <name evidence="3" type="ORF">SPMU_27670</name>
</gene>
<feature type="signal peptide" evidence="2">
    <location>
        <begin position="1"/>
        <end position="20"/>
    </location>
</feature>
<dbReference type="Gene3D" id="2.40.160.20">
    <property type="match status" value="1"/>
</dbReference>
<dbReference type="Pfam" id="PF03922">
    <property type="entry name" value="OmpW"/>
    <property type="match status" value="1"/>
</dbReference>
<dbReference type="EMBL" id="NBBJ01000005">
    <property type="protein sequence ID" value="OWK28506.1"/>
    <property type="molecule type" value="Genomic_DNA"/>
</dbReference>
<dbReference type="SUPFAM" id="SSF56925">
    <property type="entry name" value="OMPA-like"/>
    <property type="match status" value="1"/>
</dbReference>
<evidence type="ECO:0000313" key="4">
    <source>
        <dbReference type="Proteomes" id="UP000197783"/>
    </source>
</evidence>
<keyword evidence="4" id="KW-1185">Reference proteome</keyword>
<dbReference type="InterPro" id="IPR011250">
    <property type="entry name" value="OMP/PagP_B-barrel"/>
</dbReference>
<dbReference type="AlphaFoldDB" id="A0A245ZFI3"/>
<dbReference type="PANTHER" id="PTHR36920:SF1">
    <property type="entry name" value="OUTER MEMBRANE PROTEIN W"/>
    <property type="match status" value="1"/>
</dbReference>
<evidence type="ECO:0000313" key="3">
    <source>
        <dbReference type="EMBL" id="OWK28506.1"/>
    </source>
</evidence>
<organism evidence="3 4">
    <name type="scientific">Sphingomonas mucosissima</name>
    <dbReference type="NCBI Taxonomy" id="370959"/>
    <lineage>
        <taxon>Bacteria</taxon>
        <taxon>Pseudomonadati</taxon>
        <taxon>Pseudomonadota</taxon>
        <taxon>Alphaproteobacteria</taxon>
        <taxon>Sphingomonadales</taxon>
        <taxon>Sphingomonadaceae</taxon>
        <taxon>Sphingomonas</taxon>
    </lineage>
</organism>
<comment type="caution">
    <text evidence="3">The sequence shown here is derived from an EMBL/GenBank/DDBJ whole genome shotgun (WGS) entry which is preliminary data.</text>
</comment>
<dbReference type="GO" id="GO:0019867">
    <property type="term" value="C:outer membrane"/>
    <property type="evidence" value="ECO:0007669"/>
    <property type="project" value="InterPro"/>
</dbReference>
<comment type="similarity">
    <text evidence="1">Belongs to the OmpW/AlkL family.</text>
</comment>
<dbReference type="RefSeq" id="WP_088334467.1">
    <property type="nucleotide sequence ID" value="NZ_NBBJ01000005.1"/>
</dbReference>
<dbReference type="Proteomes" id="UP000197783">
    <property type="component" value="Unassembled WGS sequence"/>
</dbReference>
<dbReference type="PANTHER" id="PTHR36920">
    <property type="match status" value="1"/>
</dbReference>
<dbReference type="GO" id="GO:0055085">
    <property type="term" value="P:transmembrane transport"/>
    <property type="evidence" value="ECO:0007669"/>
    <property type="project" value="TreeGrafter"/>
</dbReference>
<proteinExistence type="inferred from homology"/>
<feature type="chain" id="PRO_5012783449" evidence="2">
    <location>
        <begin position="21"/>
        <end position="217"/>
    </location>
</feature>
<name>A0A245ZFI3_9SPHN</name>
<sequence>MKLVVSASLLALAIASPAQAQVQAGDVLVRARAIVVSPTEKAGTVKPGFPTGSVSVSDSVAPEVDFTYMWTDHIGTELILATTKHDIRGTGSIAALGDVADTWVLPPTLTVQYHFAPKAKIRPYVGAGVNYTIFYSSDASRSLENAIGKTDVKLKDSFGYALQAGVDVDLTKRVFLNLDVKYIDIDTRARLTTGGAVNRVNVSLDPIVPSIGLGMRF</sequence>
<evidence type="ECO:0000256" key="1">
    <source>
        <dbReference type="ARBA" id="ARBA00009330"/>
    </source>
</evidence>
<accession>A0A245ZFI3</accession>
<evidence type="ECO:0000256" key="2">
    <source>
        <dbReference type="SAM" id="SignalP"/>
    </source>
</evidence>
<reference evidence="3 4" key="1">
    <citation type="submission" date="2017-03" db="EMBL/GenBank/DDBJ databases">
        <title>Genome sequence of Sphingomonas mucosissima DSM 17494.</title>
        <authorList>
            <person name="Poehlein A."/>
            <person name="Wuebbeler J.H."/>
            <person name="Steinbuechel A."/>
            <person name="Daniel R."/>
        </authorList>
    </citation>
    <scope>NUCLEOTIDE SEQUENCE [LARGE SCALE GENOMIC DNA]</scope>
    <source>
        <strain evidence="3 4">DSM 17494</strain>
    </source>
</reference>
<keyword evidence="2" id="KW-0732">Signal</keyword>
<dbReference type="OrthoDB" id="9807574at2"/>
<dbReference type="InterPro" id="IPR005618">
    <property type="entry name" value="OMPW"/>
</dbReference>